<keyword evidence="2" id="KW-0808">Transferase</keyword>
<dbReference type="GO" id="GO:0016747">
    <property type="term" value="F:acyltransferase activity, transferring groups other than amino-acyl groups"/>
    <property type="evidence" value="ECO:0007669"/>
    <property type="project" value="InterPro"/>
</dbReference>
<dbReference type="RefSeq" id="WP_004694248.1">
    <property type="nucleotide sequence ID" value="NZ_CACRUG010000005.1"/>
</dbReference>
<dbReference type="Proteomes" id="UP001228955">
    <property type="component" value="Chromosome"/>
</dbReference>
<dbReference type="InterPro" id="IPR016181">
    <property type="entry name" value="Acyl_CoA_acyltransferase"/>
</dbReference>
<dbReference type="AlphaFoldDB" id="A0A6N2Z8S9"/>
<reference evidence="3" key="2">
    <citation type="submission" date="2023-08" db="EMBL/GenBank/DDBJ databases">
        <title>Veillonella_parvula_DSM 2007_complete_genome_hifiasm_Zymo_Research_D6332.</title>
        <authorList>
            <person name="Damerum A."/>
        </authorList>
    </citation>
    <scope>NUCLEOTIDE SEQUENCE</scope>
    <source>
        <strain evidence="3">DSM 2007</strain>
    </source>
</reference>
<gene>
    <name evidence="2" type="primary">ytmI_2</name>
    <name evidence="3" type="ORF">RDV51_00330</name>
    <name evidence="2" type="ORF">VPLFYP99_01072</name>
</gene>
<reference evidence="2" key="1">
    <citation type="submission" date="2019-11" db="EMBL/GenBank/DDBJ databases">
        <authorList>
            <person name="Feng L."/>
        </authorList>
    </citation>
    <scope>NUCLEOTIDE SEQUENCE</scope>
    <source>
        <strain evidence="2">VparvulaLFYP99</strain>
    </source>
</reference>
<dbReference type="CDD" id="cd04301">
    <property type="entry name" value="NAT_SF"/>
    <property type="match status" value="1"/>
</dbReference>
<dbReference type="Gene3D" id="3.40.630.30">
    <property type="match status" value="1"/>
</dbReference>
<evidence type="ECO:0000313" key="2">
    <source>
        <dbReference type="EMBL" id="VYT74200.1"/>
    </source>
</evidence>
<dbReference type="PROSITE" id="PS51186">
    <property type="entry name" value="GNAT"/>
    <property type="match status" value="1"/>
</dbReference>
<dbReference type="Pfam" id="PF00583">
    <property type="entry name" value="Acetyltransf_1"/>
    <property type="match status" value="1"/>
</dbReference>
<dbReference type="EMBL" id="CP133463">
    <property type="protein sequence ID" value="WMS19817.1"/>
    <property type="molecule type" value="Genomic_DNA"/>
</dbReference>
<dbReference type="InterPro" id="IPR000182">
    <property type="entry name" value="GNAT_dom"/>
</dbReference>
<keyword evidence="2" id="KW-0012">Acyltransferase</keyword>
<protein>
    <submittedName>
        <fullName evidence="3">GNAT family N-acetyltransferase</fullName>
    </submittedName>
    <submittedName>
        <fullName evidence="2">Putative N-acetyltransferase YtmI</fullName>
        <ecNumber evidence="2 3">2.3.1.-</ecNumber>
    </submittedName>
</protein>
<dbReference type="EC" id="2.3.1.-" evidence="2 3"/>
<evidence type="ECO:0000313" key="3">
    <source>
        <dbReference type="EMBL" id="WMS19817.1"/>
    </source>
</evidence>
<name>A0A6N2Z8S9_VEIPA</name>
<feature type="domain" description="N-acetyltransferase" evidence="1">
    <location>
        <begin position="2"/>
        <end position="160"/>
    </location>
</feature>
<proteinExistence type="predicted"/>
<sequence length="160" mass="18375">MKEFRQLTVDDAAEYHEVLIAGYAENKNYPISFDAINFSPEESRVWILKYPVFGLYVDGSLVCSISFRMPWIPKATPDVYPHIAHFVTAPEHKGKGYAREVLTEAENLLRNVYKTPAVTLGTAAEHPWLAKMYEGFGFKEYKRKQLPGKVHTTIFFKKTL</sequence>
<evidence type="ECO:0000259" key="1">
    <source>
        <dbReference type="PROSITE" id="PS51186"/>
    </source>
</evidence>
<dbReference type="EMBL" id="CACRUG010000005">
    <property type="protein sequence ID" value="VYT74200.1"/>
    <property type="molecule type" value="Genomic_DNA"/>
</dbReference>
<dbReference type="SUPFAM" id="SSF55729">
    <property type="entry name" value="Acyl-CoA N-acyltransferases (Nat)"/>
    <property type="match status" value="1"/>
</dbReference>
<accession>A0A6N2Z8S9</accession>
<organism evidence="2">
    <name type="scientific">Veillonella parvula</name>
    <name type="common">Staphylococcus parvulus</name>
    <dbReference type="NCBI Taxonomy" id="29466"/>
    <lineage>
        <taxon>Bacteria</taxon>
        <taxon>Bacillati</taxon>
        <taxon>Bacillota</taxon>
        <taxon>Negativicutes</taxon>
        <taxon>Veillonellales</taxon>
        <taxon>Veillonellaceae</taxon>
        <taxon>Veillonella</taxon>
    </lineage>
</organism>